<accession>B9G3A2</accession>
<name>Q6H5G8_ORYSJ</name>
<reference evidence="4" key="4">
    <citation type="journal article" date="2008" name="Nucleic Acids Res.">
        <title>The rice annotation project database (RAP-DB): 2008 update.</title>
        <authorList>
            <consortium name="The rice annotation project (RAP)"/>
        </authorList>
    </citation>
    <scope>GENOME REANNOTATION</scope>
    <source>
        <strain evidence="4">cv. Nipponbare</strain>
    </source>
</reference>
<dbReference type="AlphaFoldDB" id="Q6H5G8"/>
<reference evidence="3" key="3">
    <citation type="journal article" date="2005" name="PLoS Biol.">
        <title>The genomes of Oryza sativa: a history of duplications.</title>
        <authorList>
            <person name="Yu J."/>
            <person name="Wang J."/>
            <person name="Lin W."/>
            <person name="Li S."/>
            <person name="Li H."/>
            <person name="Zhou J."/>
            <person name="Ni P."/>
            <person name="Dong W."/>
            <person name="Hu S."/>
            <person name="Zeng C."/>
            <person name="Zhang J."/>
            <person name="Zhang Y."/>
            <person name="Li R."/>
            <person name="Xu Z."/>
            <person name="Li S."/>
            <person name="Li X."/>
            <person name="Zheng H."/>
            <person name="Cong L."/>
            <person name="Lin L."/>
            <person name="Yin J."/>
            <person name="Geng J."/>
            <person name="Li G."/>
            <person name="Shi J."/>
            <person name="Liu J."/>
            <person name="Lv H."/>
            <person name="Li J."/>
            <person name="Wang J."/>
            <person name="Deng Y."/>
            <person name="Ran L."/>
            <person name="Shi X."/>
            <person name="Wang X."/>
            <person name="Wu Q."/>
            <person name="Li C."/>
            <person name="Ren X."/>
            <person name="Wang J."/>
            <person name="Wang X."/>
            <person name="Li D."/>
            <person name="Liu D."/>
            <person name="Zhang X."/>
            <person name="Ji Z."/>
            <person name="Zhao W."/>
            <person name="Sun Y."/>
            <person name="Zhang Z."/>
            <person name="Bao J."/>
            <person name="Han Y."/>
            <person name="Dong L."/>
            <person name="Ji J."/>
            <person name="Chen P."/>
            <person name="Wu S."/>
            <person name="Liu J."/>
            <person name="Xiao Y."/>
            <person name="Bu D."/>
            <person name="Tan J."/>
            <person name="Yang L."/>
            <person name="Ye C."/>
            <person name="Zhang J."/>
            <person name="Xu J."/>
            <person name="Zhou Y."/>
            <person name="Yu Y."/>
            <person name="Zhang B."/>
            <person name="Zhuang S."/>
            <person name="Wei H."/>
            <person name="Liu B."/>
            <person name="Lei M."/>
            <person name="Yu H."/>
            <person name="Li Y."/>
            <person name="Xu H."/>
            <person name="Wei S."/>
            <person name="He X."/>
            <person name="Fang L."/>
            <person name="Zhang Z."/>
            <person name="Zhang Y."/>
            <person name="Huang X."/>
            <person name="Su Z."/>
            <person name="Tong W."/>
            <person name="Li J."/>
            <person name="Tong Z."/>
            <person name="Li S."/>
            <person name="Ye J."/>
            <person name="Wang L."/>
            <person name="Fang L."/>
            <person name="Lei T."/>
            <person name="Chen C."/>
            <person name="Chen H."/>
            <person name="Xu Z."/>
            <person name="Li H."/>
            <person name="Huang H."/>
            <person name="Zhang F."/>
            <person name="Xu H."/>
            <person name="Li N."/>
            <person name="Zhao C."/>
            <person name="Li S."/>
            <person name="Dong L."/>
            <person name="Huang Y."/>
            <person name="Li L."/>
            <person name="Xi Y."/>
            <person name="Qi Q."/>
            <person name="Li W."/>
            <person name="Zhang B."/>
            <person name="Hu W."/>
            <person name="Zhang Y."/>
            <person name="Tian X."/>
            <person name="Jiao Y."/>
            <person name="Liang X."/>
            <person name="Jin J."/>
            <person name="Gao L."/>
            <person name="Zheng W."/>
            <person name="Hao B."/>
            <person name="Liu S."/>
            <person name="Wang W."/>
            <person name="Yuan L."/>
            <person name="Cao M."/>
            <person name="McDermott J."/>
            <person name="Samudrala R."/>
            <person name="Wang J."/>
            <person name="Wong G.K."/>
            <person name="Yang H."/>
        </authorList>
    </citation>
    <scope>NUCLEOTIDE SEQUENCE [LARGE SCALE GENOMIC DNA]</scope>
</reference>
<dbReference type="EMBL" id="CM000146">
    <property type="protein sequence ID" value="EEE69599.1"/>
    <property type="molecule type" value="Genomic_DNA"/>
</dbReference>
<accession>Q6H5G8</accession>
<feature type="region of interest" description="Disordered" evidence="1">
    <location>
        <begin position="1"/>
        <end position="34"/>
    </location>
</feature>
<reference evidence="4" key="2">
    <citation type="journal article" date="2005" name="Nature">
        <title>The map-based sequence of the rice genome.</title>
        <authorList>
            <consortium name="International rice genome sequencing project (IRGSP)"/>
            <person name="Matsumoto T."/>
            <person name="Wu J."/>
            <person name="Kanamori H."/>
            <person name="Katayose Y."/>
            <person name="Fujisawa M."/>
            <person name="Namiki N."/>
            <person name="Mizuno H."/>
            <person name="Yamamoto K."/>
            <person name="Antonio B.A."/>
            <person name="Baba T."/>
            <person name="Sakata K."/>
            <person name="Nagamura Y."/>
            <person name="Aoki H."/>
            <person name="Arikawa K."/>
            <person name="Arita K."/>
            <person name="Bito T."/>
            <person name="Chiden Y."/>
            <person name="Fujitsuka N."/>
            <person name="Fukunaka R."/>
            <person name="Hamada M."/>
            <person name="Harada C."/>
            <person name="Hayashi A."/>
            <person name="Hijishita S."/>
            <person name="Honda M."/>
            <person name="Hosokawa S."/>
            <person name="Ichikawa Y."/>
            <person name="Idonuma A."/>
            <person name="Iijima M."/>
            <person name="Ikeda M."/>
            <person name="Ikeno M."/>
            <person name="Ito K."/>
            <person name="Ito S."/>
            <person name="Ito T."/>
            <person name="Ito Y."/>
            <person name="Ito Y."/>
            <person name="Iwabuchi A."/>
            <person name="Kamiya K."/>
            <person name="Karasawa W."/>
            <person name="Kurita K."/>
            <person name="Katagiri S."/>
            <person name="Kikuta A."/>
            <person name="Kobayashi H."/>
            <person name="Kobayashi N."/>
            <person name="Machita K."/>
            <person name="Maehara T."/>
            <person name="Masukawa M."/>
            <person name="Mizubayashi T."/>
            <person name="Mukai Y."/>
            <person name="Nagasaki H."/>
            <person name="Nagata Y."/>
            <person name="Naito S."/>
            <person name="Nakashima M."/>
            <person name="Nakama Y."/>
            <person name="Nakamichi Y."/>
            <person name="Nakamura M."/>
            <person name="Meguro A."/>
            <person name="Negishi M."/>
            <person name="Ohta I."/>
            <person name="Ohta T."/>
            <person name="Okamoto M."/>
            <person name="Ono N."/>
            <person name="Saji S."/>
            <person name="Sakaguchi M."/>
            <person name="Sakai K."/>
            <person name="Shibata M."/>
            <person name="Shimokawa T."/>
            <person name="Song J."/>
            <person name="Takazaki Y."/>
            <person name="Terasawa K."/>
            <person name="Tsugane M."/>
            <person name="Tsuji K."/>
            <person name="Ueda S."/>
            <person name="Waki K."/>
            <person name="Yamagata H."/>
            <person name="Yamamoto M."/>
            <person name="Yamamoto S."/>
            <person name="Yamane H."/>
            <person name="Yoshiki S."/>
            <person name="Yoshihara R."/>
            <person name="Yukawa K."/>
            <person name="Zhong H."/>
            <person name="Yano M."/>
            <person name="Yuan Q."/>
            <person name="Ouyang S."/>
            <person name="Liu J."/>
            <person name="Jones K.M."/>
            <person name="Gansberger K."/>
            <person name="Moffat K."/>
            <person name="Hill J."/>
            <person name="Bera J."/>
            <person name="Fadrosh D."/>
            <person name="Jin S."/>
            <person name="Johri S."/>
            <person name="Kim M."/>
            <person name="Overton L."/>
            <person name="Reardon M."/>
            <person name="Tsitrin T."/>
            <person name="Vuong H."/>
            <person name="Weaver B."/>
            <person name="Ciecko A."/>
            <person name="Tallon L."/>
            <person name="Jackson J."/>
            <person name="Pai G."/>
            <person name="Aken S.V."/>
            <person name="Utterback T."/>
            <person name="Reidmuller S."/>
            <person name="Feldblyum T."/>
            <person name="Hsiao J."/>
            <person name="Zismann V."/>
            <person name="Iobst S."/>
            <person name="de Vazeille A.R."/>
            <person name="Buell C.R."/>
            <person name="Ying K."/>
            <person name="Li Y."/>
            <person name="Lu T."/>
            <person name="Huang Y."/>
            <person name="Zhao Q."/>
            <person name="Feng Q."/>
            <person name="Zhang L."/>
            <person name="Zhu J."/>
            <person name="Weng Q."/>
            <person name="Mu J."/>
            <person name="Lu Y."/>
            <person name="Fan D."/>
            <person name="Liu Y."/>
            <person name="Guan J."/>
            <person name="Zhang Y."/>
            <person name="Yu S."/>
            <person name="Liu X."/>
            <person name="Zhang Y."/>
            <person name="Hong G."/>
            <person name="Han B."/>
            <person name="Choisne N."/>
            <person name="Demange N."/>
            <person name="Orjeda G."/>
            <person name="Samain S."/>
            <person name="Cattolico L."/>
            <person name="Pelletier E."/>
            <person name="Couloux A."/>
            <person name="Segurens B."/>
            <person name="Wincker P."/>
            <person name="D'Hont A."/>
            <person name="Scarpelli C."/>
            <person name="Weissenbach J."/>
            <person name="Salanoubat M."/>
            <person name="Quetier F."/>
            <person name="Yu Y."/>
            <person name="Kim H.R."/>
            <person name="Rambo T."/>
            <person name="Currie J."/>
            <person name="Collura K."/>
            <person name="Luo M."/>
            <person name="Yang T."/>
            <person name="Ammiraju J.S.S."/>
            <person name="Engler F."/>
            <person name="Soderlund C."/>
            <person name="Wing R.A."/>
            <person name="Palmer L.E."/>
            <person name="de la Bastide M."/>
            <person name="Spiegel L."/>
            <person name="Nascimento L."/>
            <person name="Zutavern T."/>
            <person name="O'Shaughnessy A."/>
            <person name="Dike S."/>
            <person name="Dedhia N."/>
            <person name="Preston R."/>
            <person name="Balija V."/>
            <person name="McCombie W.R."/>
            <person name="Chow T."/>
            <person name="Chen H."/>
            <person name="Chung M."/>
            <person name="Chen C."/>
            <person name="Shaw J."/>
            <person name="Wu H."/>
            <person name="Hsiao K."/>
            <person name="Chao Y."/>
            <person name="Chu M."/>
            <person name="Cheng C."/>
            <person name="Hour A."/>
            <person name="Lee P."/>
            <person name="Lin S."/>
            <person name="Lin Y."/>
            <person name="Liou J."/>
            <person name="Liu S."/>
            <person name="Hsing Y."/>
            <person name="Raghuvanshi S."/>
            <person name="Mohanty A."/>
            <person name="Bharti A.K."/>
            <person name="Gaur A."/>
            <person name="Gupta V."/>
            <person name="Kumar D."/>
            <person name="Ravi V."/>
            <person name="Vij S."/>
            <person name="Kapur A."/>
            <person name="Khurana P."/>
            <person name="Khurana P."/>
            <person name="Khurana J.P."/>
            <person name="Tyagi A.K."/>
            <person name="Gaikwad K."/>
            <person name="Singh A."/>
            <person name="Dalal V."/>
            <person name="Srivastava S."/>
            <person name="Dixit A."/>
            <person name="Pal A.K."/>
            <person name="Ghazi I.A."/>
            <person name="Yadav M."/>
            <person name="Pandit A."/>
            <person name="Bhargava A."/>
            <person name="Sureshbabu K."/>
            <person name="Batra K."/>
            <person name="Sharma T.R."/>
            <person name="Mohapatra T."/>
            <person name="Singh N.K."/>
            <person name="Messing J."/>
            <person name="Nelson A.B."/>
            <person name="Fuks G."/>
            <person name="Kavchok S."/>
            <person name="Keizer G."/>
            <person name="Linton E."/>
            <person name="Llaca V."/>
            <person name="Song R."/>
            <person name="Tanyolac B."/>
            <person name="Young S."/>
            <person name="Ho-Il K."/>
            <person name="Hahn J.H."/>
            <person name="Sangsakoo G."/>
            <person name="Vanavichit A."/>
            <person name="de Mattos Luiz.A.T."/>
            <person name="Zimmer P.D."/>
            <person name="Malone G."/>
            <person name="Dellagostin O."/>
            <person name="de Oliveira A.C."/>
            <person name="Bevan M."/>
            <person name="Bancroft I."/>
            <person name="Minx P."/>
            <person name="Cordum H."/>
            <person name="Wilson R."/>
            <person name="Cheng Z."/>
            <person name="Jin W."/>
            <person name="Jiang J."/>
            <person name="Leong S.A."/>
            <person name="Iwama H."/>
            <person name="Gojobori T."/>
            <person name="Itoh T."/>
            <person name="Niimura Y."/>
            <person name="Fujii Y."/>
            <person name="Habara T."/>
            <person name="Sakai H."/>
            <person name="Sato Y."/>
            <person name="Wilson G."/>
            <person name="Kumar K."/>
            <person name="McCouch S."/>
            <person name="Juretic N."/>
            <person name="Hoen D."/>
            <person name="Wright S."/>
            <person name="Bruskiewich R."/>
            <person name="Bureau T."/>
            <person name="Miyao A."/>
            <person name="Hirochika H."/>
            <person name="Nishikawa T."/>
            <person name="Kadowaki K."/>
            <person name="Sugiura M."/>
            <person name="Burr B."/>
            <person name="Sasaki T."/>
        </authorList>
    </citation>
    <scope>NUCLEOTIDE SEQUENCE [LARGE SCALE GENOMIC DNA]</scope>
    <source>
        <strain evidence="4">cv. Nipponbare</strain>
    </source>
</reference>
<reference evidence="2" key="1">
    <citation type="submission" date="2002-08" db="EMBL/GenBank/DDBJ databases">
        <title>Oryza sativa nipponbare(GA3) genomic DNA, chromosome 9, PAC clone:P0711A01.</title>
        <authorList>
            <person name="Sasaki T."/>
            <person name="Matsumoto T."/>
            <person name="Katayose Y."/>
        </authorList>
    </citation>
    <scope>NUCLEOTIDE SEQUENCE</scope>
</reference>
<dbReference type="Proteomes" id="UP000000763">
    <property type="component" value="Chromosome 9"/>
</dbReference>
<gene>
    <name evidence="3" type="ORF">OsJ_29151</name>
    <name evidence="2" type="ORF">P0711A01.4</name>
</gene>
<evidence type="ECO:0000313" key="3">
    <source>
        <dbReference type="EMBL" id="EEE69599.1"/>
    </source>
</evidence>
<proteinExistence type="predicted"/>
<evidence type="ECO:0000313" key="2">
    <source>
        <dbReference type="EMBL" id="BAD26031.1"/>
    </source>
</evidence>
<organism evidence="3">
    <name type="scientific">Oryza sativa subsp. japonica</name>
    <name type="common">Rice</name>
    <dbReference type="NCBI Taxonomy" id="39947"/>
    <lineage>
        <taxon>Eukaryota</taxon>
        <taxon>Viridiplantae</taxon>
        <taxon>Streptophyta</taxon>
        <taxon>Embryophyta</taxon>
        <taxon>Tracheophyta</taxon>
        <taxon>Spermatophyta</taxon>
        <taxon>Magnoliopsida</taxon>
        <taxon>Liliopsida</taxon>
        <taxon>Poales</taxon>
        <taxon>Poaceae</taxon>
        <taxon>BOP clade</taxon>
        <taxon>Oryzoideae</taxon>
        <taxon>Oryzeae</taxon>
        <taxon>Oryzinae</taxon>
        <taxon>Oryza</taxon>
        <taxon>Oryza sativa</taxon>
    </lineage>
</organism>
<dbReference type="EMBL" id="AP005637">
    <property type="protein sequence ID" value="BAD26031.1"/>
    <property type="molecule type" value="Genomic_DNA"/>
</dbReference>
<evidence type="ECO:0000313" key="4">
    <source>
        <dbReference type="Proteomes" id="UP000000763"/>
    </source>
</evidence>
<evidence type="ECO:0000256" key="1">
    <source>
        <dbReference type="SAM" id="MobiDB-lite"/>
    </source>
</evidence>
<feature type="region of interest" description="Disordered" evidence="1">
    <location>
        <begin position="85"/>
        <end position="109"/>
    </location>
</feature>
<protein>
    <submittedName>
        <fullName evidence="3">Uncharacterized protein</fullName>
    </submittedName>
</protein>
<sequence length="155" mass="15892">MGWLTASGGGALEADPMEVGGGDPGSVKSGASWVDLTAARHHRLSLPSPPTESDARDALAAASGVRGLSAGDEWRERRQIRSSPHFPILFPADSGSSTTSPPPALTKGGKGIRVWGAVSTSYGVPNAAPCSVSLPKIAEGRVPLEENARLSQEPA</sequence>
<reference evidence="3" key="5">
    <citation type="submission" date="2008-12" db="EMBL/GenBank/DDBJ databases">
        <title>Improved gene annotation of the rice (Oryza sativa) genomes.</title>
        <authorList>
            <person name="Wang J."/>
            <person name="Li R."/>
            <person name="Fan W."/>
            <person name="Huang Q."/>
            <person name="Zhang J."/>
            <person name="Zhou Y."/>
            <person name="Hu Y."/>
            <person name="Zi S."/>
            <person name="Li J."/>
            <person name="Ni P."/>
            <person name="Zheng H."/>
            <person name="Zhang Y."/>
            <person name="Zhao M."/>
            <person name="Hao Q."/>
            <person name="McDermott J."/>
            <person name="Samudrala R."/>
            <person name="Kristiansen K."/>
            <person name="Wong G.K.-S."/>
        </authorList>
    </citation>
    <scope>NUCLEOTIDE SEQUENCE</scope>
</reference>
<dbReference type="Proteomes" id="UP000007752">
    <property type="component" value="Chromosome 9"/>
</dbReference>